<proteinExistence type="predicted"/>
<dbReference type="Proteomes" id="UP000256329">
    <property type="component" value="Unassembled WGS sequence"/>
</dbReference>
<evidence type="ECO:0000313" key="2">
    <source>
        <dbReference type="EMBL" id="RDV82527.1"/>
    </source>
</evidence>
<keyword evidence="1" id="KW-0812">Transmembrane</keyword>
<dbReference type="Pfam" id="PF17231">
    <property type="entry name" value="DUF5305"/>
    <property type="match status" value="1"/>
</dbReference>
<reference evidence="2 3" key="1">
    <citation type="submission" date="2018-08" db="EMBL/GenBank/DDBJ databases">
        <title>Form III RuBisCO-mediated autotrophy in Thermodesulfobium bacteria.</title>
        <authorList>
            <person name="Toshchakov S.V."/>
            <person name="Kublanov I.V."/>
            <person name="Frolov E."/>
            <person name="Bonch-Osmolovskaya E.A."/>
            <person name="Tourova T.P."/>
            <person name="Chernych N.A."/>
            <person name="Lebedinsky A.V."/>
        </authorList>
    </citation>
    <scope>NUCLEOTIDE SEQUENCE [LARGE SCALE GENOMIC DNA]</scope>
    <source>
        <strain evidence="2 3">SR</strain>
    </source>
</reference>
<evidence type="ECO:0000256" key="1">
    <source>
        <dbReference type="SAM" id="Phobius"/>
    </source>
</evidence>
<evidence type="ECO:0000313" key="3">
    <source>
        <dbReference type="Proteomes" id="UP000256329"/>
    </source>
</evidence>
<keyword evidence="1" id="KW-0472">Membrane</keyword>
<organism evidence="2 3">
    <name type="scientific">Ammonifex thiophilus</name>
    <dbReference type="NCBI Taxonomy" id="444093"/>
    <lineage>
        <taxon>Bacteria</taxon>
        <taxon>Bacillati</taxon>
        <taxon>Bacillota</taxon>
        <taxon>Clostridia</taxon>
        <taxon>Thermoanaerobacterales</taxon>
        <taxon>Thermoanaerobacteraceae</taxon>
        <taxon>Ammonifex</taxon>
    </lineage>
</organism>
<dbReference type="RefSeq" id="WP_115792817.1">
    <property type="nucleotide sequence ID" value="NZ_QSLN01000009.1"/>
</dbReference>
<dbReference type="AlphaFoldDB" id="A0A3D8P2J4"/>
<feature type="transmembrane region" description="Helical" evidence="1">
    <location>
        <begin position="237"/>
        <end position="257"/>
    </location>
</feature>
<dbReference type="EMBL" id="QSLN01000009">
    <property type="protein sequence ID" value="RDV82527.1"/>
    <property type="molecule type" value="Genomic_DNA"/>
</dbReference>
<protein>
    <recommendedName>
        <fullName evidence="4">DUF5305 domain-containing protein</fullName>
    </recommendedName>
</protein>
<gene>
    <name evidence="2" type="ORF">DXX99_07180</name>
</gene>
<sequence length="349" mass="39081">MKLYLSKKTRLALITLLALSLIVFFSLLLKALIRPVMTEEKVPKYSYTQQARVDYKVSLKPNSLYPEQYLEAGKVYLTNFVNYIDTTLTYEFTGERAAEVKGKCEAIATIEAMVGKEHRKVWQREFVLLPPQEFSGSGQTVSFHHSLPIRFQDFNEFANKVIKDSELIPDEVRMTIYWNILVEAATDSGAVRDQIAPVMVIPLVQKAFQIEGELAKEKSGAITIARQVPAKVNKRAVALYGALAGLCAVGLVSVLFLTSGEGRKPCSLQQEVNTILKKYGDRLAVIEGEAPTAFESAIPLRSIEDLVRVADELSKPIIYKPPSGQEDLPFFYVLAEPNIAFVYTPRPRE</sequence>
<name>A0A3D8P2J4_9THEO</name>
<keyword evidence="3" id="KW-1185">Reference proteome</keyword>
<dbReference type="OrthoDB" id="1952037at2"/>
<dbReference type="InterPro" id="IPR035185">
    <property type="entry name" value="DUF5305"/>
</dbReference>
<accession>A0A3D8P2J4</accession>
<evidence type="ECO:0008006" key="4">
    <source>
        <dbReference type="Google" id="ProtNLM"/>
    </source>
</evidence>
<comment type="caution">
    <text evidence="2">The sequence shown here is derived from an EMBL/GenBank/DDBJ whole genome shotgun (WGS) entry which is preliminary data.</text>
</comment>
<keyword evidence="1" id="KW-1133">Transmembrane helix</keyword>